<evidence type="ECO:0000313" key="3">
    <source>
        <dbReference type="EMBL" id="EME43366.1"/>
    </source>
</evidence>
<feature type="region of interest" description="Disordered" evidence="1">
    <location>
        <begin position="264"/>
        <end position="302"/>
    </location>
</feature>
<sequence length="494" mass="53972">MAIKHMTEKSESTTTTAKPWSAKSGYVVIVALHHILLWCSLYVTTGALYAVAADAVFPNDVPSIMLFIVAGVLSLAYIGLQNVATRLRTRAKDRWQSERADTCQALAQHLLRILFTVWMVTCGLSITFTAAGHPLCEMQLARIDSSMTPLDVGSTCIVNRVGIIIGCIDLITCGGLFILVHKVNDSFRAHLFGIIKEQDLMPLYLPYRNTADQRLCSEMSFKCRSSASLSSKALHMPWSASTSFLVDSKDRHAQRLDICTAHRSGPSRLSARPSPSSIRSHASFSLPPPLTSPLRPLPPLPVHKSTKYRAAGAIHSVAMQKAVYPPRPTHGLQFETIIRPTLAPALSTKNLAVLNRDNNISQQSLSSIYSRSISGEQESPLPPGMVYSPNVGARLGSLPRKPSVLSFSARSTSSTSTATLKRSPLGKMTLAKEHLVGKLSIRANSVDVDRAVALQRRLRLERNIVKASLVKTSELEGYVDRQSGLSHFNGEPLM</sequence>
<evidence type="ECO:0000256" key="1">
    <source>
        <dbReference type="SAM" id="MobiDB-lite"/>
    </source>
</evidence>
<dbReference type="OMA" id="EMSFKCR"/>
<dbReference type="EMBL" id="KB446540">
    <property type="protein sequence ID" value="EME43366.1"/>
    <property type="molecule type" value="Genomic_DNA"/>
</dbReference>
<keyword evidence="2" id="KW-1133">Transmembrane helix</keyword>
<dbReference type="OrthoDB" id="3649466at2759"/>
<feature type="transmembrane region" description="Helical" evidence="2">
    <location>
        <begin position="157"/>
        <end position="180"/>
    </location>
</feature>
<organism evidence="3 4">
    <name type="scientific">Dothistroma septosporum (strain NZE10 / CBS 128990)</name>
    <name type="common">Red band needle blight fungus</name>
    <name type="synonym">Mycosphaerella pini</name>
    <dbReference type="NCBI Taxonomy" id="675120"/>
    <lineage>
        <taxon>Eukaryota</taxon>
        <taxon>Fungi</taxon>
        <taxon>Dikarya</taxon>
        <taxon>Ascomycota</taxon>
        <taxon>Pezizomycotina</taxon>
        <taxon>Dothideomycetes</taxon>
        <taxon>Dothideomycetidae</taxon>
        <taxon>Mycosphaerellales</taxon>
        <taxon>Mycosphaerellaceae</taxon>
        <taxon>Dothistroma</taxon>
    </lineage>
</organism>
<dbReference type="AlphaFoldDB" id="M2YN44"/>
<dbReference type="HOGENOM" id="CLU_628477_0_0_1"/>
<evidence type="ECO:0000313" key="4">
    <source>
        <dbReference type="Proteomes" id="UP000016933"/>
    </source>
</evidence>
<protein>
    <recommendedName>
        <fullName evidence="5">Transmembrane protein</fullName>
    </recommendedName>
</protein>
<dbReference type="STRING" id="675120.M2YN44"/>
<evidence type="ECO:0000256" key="2">
    <source>
        <dbReference type="SAM" id="Phobius"/>
    </source>
</evidence>
<keyword evidence="2" id="KW-0472">Membrane</keyword>
<proteinExistence type="predicted"/>
<keyword evidence="2" id="KW-0812">Transmembrane</keyword>
<accession>M2YN44</accession>
<evidence type="ECO:0008006" key="5">
    <source>
        <dbReference type="Google" id="ProtNLM"/>
    </source>
</evidence>
<gene>
    <name evidence="3" type="ORF">DOTSEDRAFT_25316</name>
</gene>
<name>M2YN44_DOTSN</name>
<feature type="compositionally biased region" description="Low complexity" evidence="1">
    <location>
        <begin position="264"/>
        <end position="285"/>
    </location>
</feature>
<reference evidence="3 4" key="2">
    <citation type="journal article" date="2012" name="PLoS Pathog.">
        <title>Diverse lifestyles and strategies of plant pathogenesis encoded in the genomes of eighteen Dothideomycetes fungi.</title>
        <authorList>
            <person name="Ohm R.A."/>
            <person name="Feau N."/>
            <person name="Henrissat B."/>
            <person name="Schoch C.L."/>
            <person name="Horwitz B.A."/>
            <person name="Barry K.W."/>
            <person name="Condon B.J."/>
            <person name="Copeland A.C."/>
            <person name="Dhillon B."/>
            <person name="Glaser F."/>
            <person name="Hesse C.N."/>
            <person name="Kosti I."/>
            <person name="LaButti K."/>
            <person name="Lindquist E.A."/>
            <person name="Lucas S."/>
            <person name="Salamov A.A."/>
            <person name="Bradshaw R.E."/>
            <person name="Ciuffetti L."/>
            <person name="Hamelin R.C."/>
            <person name="Kema G.H.J."/>
            <person name="Lawrence C."/>
            <person name="Scott J.A."/>
            <person name="Spatafora J.W."/>
            <person name="Turgeon B.G."/>
            <person name="de Wit P.J.G.M."/>
            <person name="Zhong S."/>
            <person name="Goodwin S.B."/>
            <person name="Grigoriev I.V."/>
        </authorList>
    </citation>
    <scope>NUCLEOTIDE SEQUENCE [LARGE SCALE GENOMIC DNA]</scope>
    <source>
        <strain evidence="4">NZE10 / CBS 128990</strain>
    </source>
</reference>
<feature type="compositionally biased region" description="Pro residues" evidence="1">
    <location>
        <begin position="286"/>
        <end position="301"/>
    </location>
</feature>
<feature type="transmembrane region" description="Helical" evidence="2">
    <location>
        <begin position="105"/>
        <end position="128"/>
    </location>
</feature>
<reference evidence="4" key="1">
    <citation type="journal article" date="2012" name="PLoS Genet.">
        <title>The genomes of the fungal plant pathogens Cladosporium fulvum and Dothistroma septosporum reveal adaptation to different hosts and lifestyles but also signatures of common ancestry.</title>
        <authorList>
            <person name="de Wit P.J.G.M."/>
            <person name="van der Burgt A."/>
            <person name="Oekmen B."/>
            <person name="Stergiopoulos I."/>
            <person name="Abd-Elsalam K.A."/>
            <person name="Aerts A.L."/>
            <person name="Bahkali A.H."/>
            <person name="Beenen H.G."/>
            <person name="Chettri P."/>
            <person name="Cox M.P."/>
            <person name="Datema E."/>
            <person name="de Vries R.P."/>
            <person name="Dhillon B."/>
            <person name="Ganley A.R."/>
            <person name="Griffiths S.A."/>
            <person name="Guo Y."/>
            <person name="Hamelin R.C."/>
            <person name="Henrissat B."/>
            <person name="Kabir M.S."/>
            <person name="Jashni M.K."/>
            <person name="Kema G."/>
            <person name="Klaubauf S."/>
            <person name="Lapidus A."/>
            <person name="Levasseur A."/>
            <person name="Lindquist E."/>
            <person name="Mehrabi R."/>
            <person name="Ohm R.A."/>
            <person name="Owen T.J."/>
            <person name="Salamov A."/>
            <person name="Schwelm A."/>
            <person name="Schijlen E."/>
            <person name="Sun H."/>
            <person name="van den Burg H.A."/>
            <person name="van Ham R.C.H.J."/>
            <person name="Zhang S."/>
            <person name="Goodwin S.B."/>
            <person name="Grigoriev I.V."/>
            <person name="Collemare J."/>
            <person name="Bradshaw R.E."/>
        </authorList>
    </citation>
    <scope>NUCLEOTIDE SEQUENCE [LARGE SCALE GENOMIC DNA]</scope>
    <source>
        <strain evidence="4">NZE10 / CBS 128990</strain>
    </source>
</reference>
<dbReference type="eggNOG" id="ENOG502T1HR">
    <property type="taxonomic scope" value="Eukaryota"/>
</dbReference>
<feature type="transmembrane region" description="Helical" evidence="2">
    <location>
        <begin position="26"/>
        <end position="52"/>
    </location>
</feature>
<dbReference type="Proteomes" id="UP000016933">
    <property type="component" value="Unassembled WGS sequence"/>
</dbReference>
<feature type="transmembrane region" description="Helical" evidence="2">
    <location>
        <begin position="64"/>
        <end position="84"/>
    </location>
</feature>
<keyword evidence="4" id="KW-1185">Reference proteome</keyword>